<name>A0A6G6WF07_9ACTN</name>
<evidence type="ECO:0000313" key="3">
    <source>
        <dbReference type="Proteomes" id="UP000502996"/>
    </source>
</evidence>
<dbReference type="RefSeq" id="WP_165234085.1">
    <property type="nucleotide sequence ID" value="NZ_CP049257.1"/>
</dbReference>
<dbReference type="AlphaFoldDB" id="A0A6G6WF07"/>
<dbReference type="Proteomes" id="UP000502996">
    <property type="component" value="Chromosome"/>
</dbReference>
<gene>
    <name evidence="2" type="ORF">G5V58_14530</name>
</gene>
<organism evidence="2 3">
    <name type="scientific">Nocardioides anomalus</name>
    <dbReference type="NCBI Taxonomy" id="2712223"/>
    <lineage>
        <taxon>Bacteria</taxon>
        <taxon>Bacillati</taxon>
        <taxon>Actinomycetota</taxon>
        <taxon>Actinomycetes</taxon>
        <taxon>Propionibacteriales</taxon>
        <taxon>Nocardioidaceae</taxon>
        <taxon>Nocardioides</taxon>
    </lineage>
</organism>
<keyword evidence="1" id="KW-1133">Transmembrane helix</keyword>
<dbReference type="KEGG" id="nano:G5V58_14530"/>
<keyword evidence="3" id="KW-1185">Reference proteome</keyword>
<evidence type="ECO:0000256" key="1">
    <source>
        <dbReference type="SAM" id="Phobius"/>
    </source>
</evidence>
<feature type="transmembrane region" description="Helical" evidence="1">
    <location>
        <begin position="83"/>
        <end position="104"/>
    </location>
</feature>
<keyword evidence="1" id="KW-0812">Transmembrane</keyword>
<reference evidence="2 3" key="1">
    <citation type="submission" date="2020-02" db="EMBL/GenBank/DDBJ databases">
        <title>Full genome sequence of Nocardioides sp. R-3366.</title>
        <authorList>
            <person name="Im W.-T."/>
        </authorList>
    </citation>
    <scope>NUCLEOTIDE SEQUENCE [LARGE SCALE GENOMIC DNA]</scope>
    <source>
        <strain evidence="2 3">R-3366</strain>
    </source>
</reference>
<proteinExistence type="predicted"/>
<sequence>MIPLLVLGAVVLLALLYTGSRLLWAGRQLDSAAPAPAGTVAAKVDARLAAARSAVETLVMPEAVPADELRPSASAFRERAQTYVVLGCGLLGVAALLVTGVLLLL</sequence>
<dbReference type="EMBL" id="CP049257">
    <property type="protein sequence ID" value="QIG43822.1"/>
    <property type="molecule type" value="Genomic_DNA"/>
</dbReference>
<accession>A0A6G6WF07</accession>
<evidence type="ECO:0000313" key="2">
    <source>
        <dbReference type="EMBL" id="QIG43822.1"/>
    </source>
</evidence>
<protein>
    <submittedName>
        <fullName evidence="2">Uncharacterized protein</fullName>
    </submittedName>
</protein>
<keyword evidence="1" id="KW-0472">Membrane</keyword>